<protein>
    <submittedName>
        <fullName evidence="1">Uncharacterized protein</fullName>
    </submittedName>
</protein>
<dbReference type="AlphaFoldDB" id="A0A8D0FYJ1"/>
<evidence type="ECO:0000313" key="2">
    <source>
        <dbReference type="Proteomes" id="UP000694551"/>
    </source>
</evidence>
<name>A0A8D0FYJ1_STROC</name>
<keyword evidence="2" id="KW-1185">Reference proteome</keyword>
<proteinExistence type="predicted"/>
<reference evidence="1" key="1">
    <citation type="submission" date="2025-08" db="UniProtKB">
        <authorList>
            <consortium name="Ensembl"/>
        </authorList>
    </citation>
    <scope>IDENTIFICATION</scope>
</reference>
<evidence type="ECO:0000313" key="1">
    <source>
        <dbReference type="Ensembl" id="ENSSOCP00000020876.1"/>
    </source>
</evidence>
<accession>A0A8D0FYJ1</accession>
<dbReference type="Proteomes" id="UP000694551">
    <property type="component" value="Unplaced"/>
</dbReference>
<organism evidence="1 2">
    <name type="scientific">Strix occidentalis caurina</name>
    <name type="common">northern spotted owl</name>
    <dbReference type="NCBI Taxonomy" id="311401"/>
    <lineage>
        <taxon>Eukaryota</taxon>
        <taxon>Metazoa</taxon>
        <taxon>Chordata</taxon>
        <taxon>Craniata</taxon>
        <taxon>Vertebrata</taxon>
        <taxon>Euteleostomi</taxon>
        <taxon>Archelosauria</taxon>
        <taxon>Archosauria</taxon>
        <taxon>Dinosauria</taxon>
        <taxon>Saurischia</taxon>
        <taxon>Theropoda</taxon>
        <taxon>Coelurosauria</taxon>
        <taxon>Aves</taxon>
        <taxon>Neognathae</taxon>
        <taxon>Neoaves</taxon>
        <taxon>Telluraves</taxon>
        <taxon>Strigiformes</taxon>
        <taxon>Strigidae</taxon>
        <taxon>Strix</taxon>
    </lineage>
</organism>
<sequence>MHSESTQPFPLPLSPLENICSSLDYSDQVTAHTLVGLQELVQVLQRNLLTSNYRHFTIKQAGKPSTNVTPRKSLEHELCFTGQKELRKAGCSAVMPTLNTRGPSLATAHGWTPGLLTSRDY</sequence>
<dbReference type="Ensembl" id="ENSSOCT00000021401.1">
    <property type="protein sequence ID" value="ENSSOCP00000020876.1"/>
    <property type="gene ID" value="ENSSOCG00000015593.1"/>
</dbReference>
<reference evidence="1" key="2">
    <citation type="submission" date="2025-09" db="UniProtKB">
        <authorList>
            <consortium name="Ensembl"/>
        </authorList>
    </citation>
    <scope>IDENTIFICATION</scope>
</reference>